<comment type="caution">
    <text evidence="9">The sequence shown here is derived from an EMBL/GenBank/DDBJ whole genome shotgun (WGS) entry which is preliminary data.</text>
</comment>
<dbReference type="HAMAP" id="MF_00155">
    <property type="entry name" value="CtaG"/>
    <property type="match status" value="1"/>
</dbReference>
<keyword evidence="10" id="KW-1185">Reference proteome</keyword>
<evidence type="ECO:0000256" key="5">
    <source>
        <dbReference type="ARBA" id="ARBA00023136"/>
    </source>
</evidence>
<comment type="subunit">
    <text evidence="6">Interacts with CNNM4/ACDP4. Interacts with RANBP2.</text>
</comment>
<dbReference type="AlphaFoldDB" id="A0A1D2NHN0"/>
<dbReference type="PANTHER" id="PTHR21320">
    <property type="entry name" value="CYTOCHROME C OXIDASE ASSEMBLY PROTEIN COX11-RELATED"/>
    <property type="match status" value="1"/>
</dbReference>
<evidence type="ECO:0000313" key="9">
    <source>
        <dbReference type="EMBL" id="ODN04778.1"/>
    </source>
</evidence>
<evidence type="ECO:0000256" key="1">
    <source>
        <dbReference type="ARBA" id="ARBA00004007"/>
    </source>
</evidence>
<feature type="transmembrane region" description="Helical" evidence="8">
    <location>
        <begin position="39"/>
        <end position="60"/>
    </location>
</feature>
<dbReference type="OrthoDB" id="1704689at2759"/>
<dbReference type="Gene3D" id="2.60.370.10">
    <property type="entry name" value="Ctag/Cox11"/>
    <property type="match status" value="1"/>
</dbReference>
<protein>
    <recommendedName>
        <fullName evidence="7">Cytochrome c oxidase assembly protein COX11, mitochondrial</fullName>
    </recommendedName>
</protein>
<dbReference type="GO" id="GO:0005507">
    <property type="term" value="F:copper ion binding"/>
    <property type="evidence" value="ECO:0007669"/>
    <property type="project" value="InterPro"/>
</dbReference>
<dbReference type="OMA" id="YRIFCQS"/>
<evidence type="ECO:0000256" key="4">
    <source>
        <dbReference type="ARBA" id="ARBA00022989"/>
    </source>
</evidence>
<accession>A0A1D2NHN0</accession>
<reference evidence="9 10" key="1">
    <citation type="journal article" date="2016" name="Genome Biol. Evol.">
        <title>Gene Family Evolution Reflects Adaptation to Soil Environmental Stressors in the Genome of the Collembolan Orchesella cincta.</title>
        <authorList>
            <person name="Faddeeva-Vakhrusheva A."/>
            <person name="Derks M.F."/>
            <person name="Anvar S.Y."/>
            <person name="Agamennone V."/>
            <person name="Suring W."/>
            <person name="Smit S."/>
            <person name="van Straalen N.M."/>
            <person name="Roelofs D."/>
        </authorList>
    </citation>
    <scope>NUCLEOTIDE SEQUENCE [LARGE SCALE GENOMIC DNA]</scope>
    <source>
        <tissue evidence="9">Mixed pool</tissue>
    </source>
</reference>
<evidence type="ECO:0000256" key="6">
    <source>
        <dbReference type="ARBA" id="ARBA00063165"/>
    </source>
</evidence>
<dbReference type="SUPFAM" id="SSF110111">
    <property type="entry name" value="Ctag/Cox11"/>
    <property type="match status" value="1"/>
</dbReference>
<dbReference type="InterPro" id="IPR007533">
    <property type="entry name" value="Cyt_c_oxidase_assmbl_CtaG"/>
</dbReference>
<name>A0A1D2NHN0_ORCCI</name>
<dbReference type="Proteomes" id="UP000094527">
    <property type="component" value="Unassembled WGS sequence"/>
</dbReference>
<evidence type="ECO:0000313" key="10">
    <source>
        <dbReference type="Proteomes" id="UP000094527"/>
    </source>
</evidence>
<comment type="subcellular location">
    <subcellularLocation>
        <location evidence="2">Mitochondrion inner membrane</location>
        <topology evidence="2">Single-pass membrane protein</topology>
        <orientation evidence="2">Intermembrane side</orientation>
    </subcellularLocation>
</comment>
<evidence type="ECO:0000256" key="2">
    <source>
        <dbReference type="ARBA" id="ARBA00004243"/>
    </source>
</evidence>
<keyword evidence="4 8" id="KW-1133">Transmembrane helix</keyword>
<dbReference type="FunFam" id="2.60.370.10:FF:000001">
    <property type="entry name" value="COX11 cytochrome c oxidase assembly homolog"/>
    <property type="match status" value="1"/>
</dbReference>
<comment type="function">
    <text evidence="1">Exerts its effect at some terminal stage of cytochrome c oxidase synthesis, probably by being involved in the insertion of the copper B into subunit I.</text>
</comment>
<evidence type="ECO:0000256" key="3">
    <source>
        <dbReference type="ARBA" id="ARBA00022692"/>
    </source>
</evidence>
<dbReference type="InterPro" id="IPR023471">
    <property type="entry name" value="CtaG/Cox11_dom_sf"/>
</dbReference>
<dbReference type="STRING" id="48709.A0A1D2NHN0"/>
<gene>
    <name evidence="9" type="ORF">Ocin01_01947</name>
</gene>
<keyword evidence="5 8" id="KW-0472">Membrane</keyword>
<dbReference type="Pfam" id="PF04442">
    <property type="entry name" value="CtaG_Cox11"/>
    <property type="match status" value="1"/>
</dbReference>
<dbReference type="GO" id="GO:0005743">
    <property type="term" value="C:mitochondrial inner membrane"/>
    <property type="evidence" value="ECO:0007669"/>
    <property type="project" value="UniProtKB-SubCell"/>
</dbReference>
<dbReference type="NCBIfam" id="NF003465">
    <property type="entry name" value="PRK05089.1"/>
    <property type="match status" value="1"/>
</dbReference>
<organism evidence="9 10">
    <name type="scientific">Orchesella cincta</name>
    <name type="common">Springtail</name>
    <name type="synonym">Podura cincta</name>
    <dbReference type="NCBI Taxonomy" id="48709"/>
    <lineage>
        <taxon>Eukaryota</taxon>
        <taxon>Metazoa</taxon>
        <taxon>Ecdysozoa</taxon>
        <taxon>Arthropoda</taxon>
        <taxon>Hexapoda</taxon>
        <taxon>Collembola</taxon>
        <taxon>Entomobryomorpha</taxon>
        <taxon>Entomobryoidea</taxon>
        <taxon>Orchesellidae</taxon>
        <taxon>Orchesellinae</taxon>
        <taxon>Orchesella</taxon>
    </lineage>
</organism>
<evidence type="ECO:0000256" key="8">
    <source>
        <dbReference type="SAM" id="Phobius"/>
    </source>
</evidence>
<keyword evidence="3 8" id="KW-0812">Transmembrane</keyword>
<evidence type="ECO:0000256" key="7">
    <source>
        <dbReference type="ARBA" id="ARBA00068998"/>
    </source>
</evidence>
<proteinExistence type="inferred from homology"/>
<dbReference type="EMBL" id="LJIJ01000036">
    <property type="protein sequence ID" value="ODN04778.1"/>
    <property type="molecule type" value="Genomic_DNA"/>
</dbReference>
<sequence>MFGKLCCGGLRTVFRGNLNSGLVRELHDKASSVRKTSTLYYLGAVGVLVVGASYAAVPLYRIFCQSYSYGGTTGTHDNTRDLSQMKKVKEKQITIRFNADRSSSLMWNFRPEQAEIIVTPGETALAFYRAENKTGVAVDGISTYNVIPFDAGQYFNKIQCFCFEEQRLNPGETVELPVFFYIDPEFAEDPRMENVDLITLSYTFFASKEMSSLGGVISAMGKDSIVLVLVNKIDIVRL</sequence>
<dbReference type="PANTHER" id="PTHR21320:SF3">
    <property type="entry name" value="CYTOCHROME C OXIDASE ASSEMBLY PROTEIN COX11, MITOCHONDRIAL-RELATED"/>
    <property type="match status" value="1"/>
</dbReference>